<reference evidence="2" key="2">
    <citation type="submission" date="2021-04" db="EMBL/GenBank/DDBJ databases">
        <authorList>
            <person name="Gilroy R."/>
        </authorList>
    </citation>
    <scope>NUCLEOTIDE SEQUENCE</scope>
    <source>
        <strain evidence="2">CHK191-13928</strain>
    </source>
</reference>
<sequence length="129" mass="13871">MIQAALFGIIASLAAMKIKSIRPEIGLAIGLVSVVILAGYGLREMGKLLEIFETIRSYSGIPKSYFQILLKLIGISFLCEITSNLCKDAGQETIGKQIEFIGKLSILVVSIPIFQSLLETIQKLLGGGA</sequence>
<dbReference type="Pfam" id="PF06686">
    <property type="entry name" value="SpoIIIAC"/>
    <property type="match status" value="1"/>
</dbReference>
<reference evidence="2" key="1">
    <citation type="journal article" date="2021" name="PeerJ">
        <title>Extensive microbial diversity within the chicken gut microbiome revealed by metagenomics and culture.</title>
        <authorList>
            <person name="Gilroy R."/>
            <person name="Ravi A."/>
            <person name="Getino M."/>
            <person name="Pursley I."/>
            <person name="Horton D.L."/>
            <person name="Alikhan N.F."/>
            <person name="Baker D."/>
            <person name="Gharbi K."/>
            <person name="Hall N."/>
            <person name="Watson M."/>
            <person name="Adriaenssens E.M."/>
            <person name="Foster-Nyarko E."/>
            <person name="Jarju S."/>
            <person name="Secka A."/>
            <person name="Antonio M."/>
            <person name="Oren A."/>
            <person name="Chaudhuri R.R."/>
            <person name="La Ragione R."/>
            <person name="Hildebrand F."/>
            <person name="Pallen M.J."/>
        </authorList>
    </citation>
    <scope>NUCLEOTIDE SEQUENCE</scope>
    <source>
        <strain evidence="2">CHK191-13928</strain>
    </source>
</reference>
<evidence type="ECO:0000313" key="3">
    <source>
        <dbReference type="Proteomes" id="UP000886721"/>
    </source>
</evidence>
<dbReference type="AlphaFoldDB" id="A0A9D2B8U1"/>
<evidence type="ECO:0000256" key="1">
    <source>
        <dbReference type="SAM" id="Phobius"/>
    </source>
</evidence>
<protein>
    <submittedName>
        <fullName evidence="2">Stage III sporulation protein AD</fullName>
    </submittedName>
</protein>
<keyword evidence="1" id="KW-0472">Membrane</keyword>
<organism evidence="2 3">
    <name type="scientific">Candidatus Anaerostipes excrementavium</name>
    <dbReference type="NCBI Taxonomy" id="2838463"/>
    <lineage>
        <taxon>Bacteria</taxon>
        <taxon>Bacillati</taxon>
        <taxon>Bacillota</taxon>
        <taxon>Clostridia</taxon>
        <taxon>Lachnospirales</taxon>
        <taxon>Lachnospiraceae</taxon>
        <taxon>Anaerostipes</taxon>
    </lineage>
</organism>
<name>A0A9D2B8U1_9FIRM</name>
<gene>
    <name evidence="2" type="ORF">H9735_04130</name>
</gene>
<dbReference type="InterPro" id="IPR025664">
    <property type="entry name" value="Spore_III_AC/AD"/>
</dbReference>
<proteinExistence type="predicted"/>
<dbReference type="EMBL" id="DXEM01000012">
    <property type="protein sequence ID" value="HIX67301.1"/>
    <property type="molecule type" value="Genomic_DNA"/>
</dbReference>
<comment type="caution">
    <text evidence="2">The sequence shown here is derived from an EMBL/GenBank/DDBJ whole genome shotgun (WGS) entry which is preliminary data.</text>
</comment>
<evidence type="ECO:0000313" key="2">
    <source>
        <dbReference type="EMBL" id="HIX67301.1"/>
    </source>
</evidence>
<keyword evidence="1" id="KW-1133">Transmembrane helix</keyword>
<feature type="transmembrane region" description="Helical" evidence="1">
    <location>
        <begin position="25"/>
        <end position="42"/>
    </location>
</feature>
<keyword evidence="1" id="KW-0812">Transmembrane</keyword>
<accession>A0A9D2B8U1</accession>
<dbReference type="Proteomes" id="UP000886721">
    <property type="component" value="Unassembled WGS sequence"/>
</dbReference>